<dbReference type="InterPro" id="IPR011961">
    <property type="entry name" value="RimM"/>
</dbReference>
<keyword evidence="2 5" id="KW-0690">Ribosome biogenesis</keyword>
<feature type="region of interest" description="Disordered" evidence="6">
    <location>
        <begin position="1"/>
        <end position="22"/>
    </location>
</feature>
<comment type="subcellular location">
    <subcellularLocation>
        <location evidence="5">Cytoplasm</location>
    </subcellularLocation>
</comment>
<dbReference type="HAMAP" id="MF_00014">
    <property type="entry name" value="Ribosome_mat_RimM"/>
    <property type="match status" value="1"/>
</dbReference>
<comment type="caution">
    <text evidence="9">The sequence shown here is derived from an EMBL/GenBank/DDBJ whole genome shotgun (WGS) entry which is preliminary data.</text>
</comment>
<evidence type="ECO:0000256" key="4">
    <source>
        <dbReference type="ARBA" id="ARBA00023186"/>
    </source>
</evidence>
<evidence type="ECO:0000256" key="1">
    <source>
        <dbReference type="ARBA" id="ARBA00022490"/>
    </source>
</evidence>
<organism evidence="9 10">
    <name type="scientific">Paracraurococcus ruber</name>
    <dbReference type="NCBI Taxonomy" id="77675"/>
    <lineage>
        <taxon>Bacteria</taxon>
        <taxon>Pseudomonadati</taxon>
        <taxon>Pseudomonadota</taxon>
        <taxon>Alphaproteobacteria</taxon>
        <taxon>Acetobacterales</taxon>
        <taxon>Roseomonadaceae</taxon>
        <taxon>Paracraurococcus</taxon>
    </lineage>
</organism>
<dbReference type="InterPro" id="IPR002676">
    <property type="entry name" value="RimM_N"/>
</dbReference>
<dbReference type="InterPro" id="IPR009000">
    <property type="entry name" value="Transl_B-barrel_sf"/>
</dbReference>
<dbReference type="SUPFAM" id="SSF50346">
    <property type="entry name" value="PRC-barrel domain"/>
    <property type="match status" value="1"/>
</dbReference>
<dbReference type="Pfam" id="PF01782">
    <property type="entry name" value="RimM"/>
    <property type="match status" value="1"/>
</dbReference>
<evidence type="ECO:0000256" key="5">
    <source>
        <dbReference type="HAMAP-Rule" id="MF_00014"/>
    </source>
</evidence>
<dbReference type="EMBL" id="NRSG01000097">
    <property type="protein sequence ID" value="MBK1659366.1"/>
    <property type="molecule type" value="Genomic_DNA"/>
</dbReference>
<feature type="domain" description="Ribosome maturation factor RimM PRC barrel" evidence="8">
    <location>
        <begin position="118"/>
        <end position="185"/>
    </location>
</feature>
<protein>
    <recommendedName>
        <fullName evidence="5">Ribosome maturation factor RimM</fullName>
    </recommendedName>
</protein>
<dbReference type="InterPro" id="IPR056792">
    <property type="entry name" value="PRC_RimM"/>
</dbReference>
<dbReference type="PANTHER" id="PTHR33692:SF1">
    <property type="entry name" value="RIBOSOME MATURATION FACTOR RIMM"/>
    <property type="match status" value="1"/>
</dbReference>
<comment type="domain">
    <text evidence="5">The PRC barrel domain binds ribosomal protein uS19.</text>
</comment>
<reference evidence="9 10" key="1">
    <citation type="journal article" date="2020" name="Microorganisms">
        <title>Osmotic Adaptation and Compatible Solute Biosynthesis of Phototrophic Bacteria as Revealed from Genome Analyses.</title>
        <authorList>
            <person name="Imhoff J.F."/>
            <person name="Rahn T."/>
            <person name="Kunzel S."/>
            <person name="Keller A."/>
            <person name="Neulinger S.C."/>
        </authorList>
    </citation>
    <scope>NUCLEOTIDE SEQUENCE [LARGE SCALE GENOMIC DNA]</scope>
    <source>
        <strain evidence="9 10">DSM 15382</strain>
    </source>
</reference>
<dbReference type="Pfam" id="PF24986">
    <property type="entry name" value="PRC_RimM"/>
    <property type="match status" value="1"/>
</dbReference>
<dbReference type="Gene3D" id="2.30.30.240">
    <property type="entry name" value="PRC-barrel domain"/>
    <property type="match status" value="1"/>
</dbReference>
<dbReference type="InterPro" id="IPR011033">
    <property type="entry name" value="PRC_barrel-like_sf"/>
</dbReference>
<keyword evidence="4 5" id="KW-0143">Chaperone</keyword>
<evidence type="ECO:0000259" key="7">
    <source>
        <dbReference type="Pfam" id="PF01782"/>
    </source>
</evidence>
<dbReference type="Gene3D" id="2.40.30.60">
    <property type="entry name" value="RimM"/>
    <property type="match status" value="1"/>
</dbReference>
<comment type="subunit">
    <text evidence="5">Binds ribosomal protein uS19.</text>
</comment>
<keyword evidence="1 5" id="KW-0963">Cytoplasm</keyword>
<keyword evidence="3 5" id="KW-0698">rRNA processing</keyword>
<evidence type="ECO:0000256" key="3">
    <source>
        <dbReference type="ARBA" id="ARBA00022552"/>
    </source>
</evidence>
<comment type="function">
    <text evidence="5">An accessory protein needed during the final step in the assembly of 30S ribosomal subunit, possibly for assembly of the head region. Essential for efficient processing of 16S rRNA. May be needed both before and after RbfA during the maturation of 16S rRNA. It has affinity for free ribosomal 30S subunits but not for 70S ribosomes.</text>
</comment>
<feature type="domain" description="RimM N-terminal" evidence="7">
    <location>
        <begin position="30"/>
        <end position="104"/>
    </location>
</feature>
<evidence type="ECO:0000256" key="2">
    <source>
        <dbReference type="ARBA" id="ARBA00022517"/>
    </source>
</evidence>
<evidence type="ECO:0000313" key="9">
    <source>
        <dbReference type="EMBL" id="MBK1659366.1"/>
    </source>
</evidence>
<keyword evidence="10" id="KW-1185">Reference proteome</keyword>
<comment type="similarity">
    <text evidence="5">Belongs to the RimM family.</text>
</comment>
<dbReference type="SUPFAM" id="SSF50447">
    <property type="entry name" value="Translation proteins"/>
    <property type="match status" value="1"/>
</dbReference>
<dbReference type="InterPro" id="IPR036976">
    <property type="entry name" value="RimM_N_sf"/>
</dbReference>
<evidence type="ECO:0000259" key="8">
    <source>
        <dbReference type="Pfam" id="PF24986"/>
    </source>
</evidence>
<evidence type="ECO:0000313" key="10">
    <source>
        <dbReference type="Proteomes" id="UP000697995"/>
    </source>
</evidence>
<dbReference type="PANTHER" id="PTHR33692">
    <property type="entry name" value="RIBOSOME MATURATION FACTOR RIMM"/>
    <property type="match status" value="1"/>
</dbReference>
<sequence length="198" mass="21287">MGATAPRRQAPQETEERTVDRAGRTRRILVGEIGRPHGVRGLVKLRSFTADPAAIATYGPLTDEAGTRRFALTLLPNGVARVEGVADRDAAQRLTGTRLFVDRDRLPPAEEEEYYLADLIGLRAETEAGESLGQVRDVEEHGAGAFLVLDGPPGHGKERLLPFTRACVPVVDIAGGRVVVALPDEVEVPPRPGEEEAA</sequence>
<dbReference type="Proteomes" id="UP000697995">
    <property type="component" value="Unassembled WGS sequence"/>
</dbReference>
<proteinExistence type="inferred from homology"/>
<gene>
    <name evidence="5 9" type="primary">rimM</name>
    <name evidence="9" type="ORF">CKO45_14090</name>
</gene>
<accession>A0ABS1CXU8</accession>
<name>A0ABS1CXU8_9PROT</name>
<dbReference type="NCBIfam" id="TIGR02273">
    <property type="entry name" value="16S_RimM"/>
    <property type="match status" value="1"/>
</dbReference>
<evidence type="ECO:0000256" key="6">
    <source>
        <dbReference type="SAM" id="MobiDB-lite"/>
    </source>
</evidence>